<comment type="caution">
    <text evidence="9">The sequence shown here is derived from an EMBL/GenBank/DDBJ whole genome shotgun (WGS) entry which is preliminary data.</text>
</comment>
<proteinExistence type="predicted"/>
<keyword evidence="2" id="KW-0813">Transport</keyword>
<name>A0A0P6X6P7_9CHLR</name>
<feature type="transmembrane region" description="Helical" evidence="8">
    <location>
        <begin position="52"/>
        <end position="82"/>
    </location>
</feature>
<keyword evidence="4" id="KW-0997">Cell inner membrane</keyword>
<feature type="transmembrane region" description="Helical" evidence="8">
    <location>
        <begin position="129"/>
        <end position="146"/>
    </location>
</feature>
<feature type="transmembrane region" description="Helical" evidence="8">
    <location>
        <begin position="217"/>
        <end position="237"/>
    </location>
</feature>
<feature type="transmembrane region" description="Helical" evidence="8">
    <location>
        <begin position="167"/>
        <end position="188"/>
    </location>
</feature>
<evidence type="ECO:0000256" key="1">
    <source>
        <dbReference type="ARBA" id="ARBA00004651"/>
    </source>
</evidence>
<organism evidence="9 10">
    <name type="scientific">Bellilinea caldifistulae</name>
    <dbReference type="NCBI Taxonomy" id="360411"/>
    <lineage>
        <taxon>Bacteria</taxon>
        <taxon>Bacillati</taxon>
        <taxon>Chloroflexota</taxon>
        <taxon>Anaerolineae</taxon>
        <taxon>Anaerolineales</taxon>
        <taxon>Anaerolineaceae</taxon>
        <taxon>Bellilinea</taxon>
    </lineage>
</organism>
<evidence type="ECO:0000256" key="4">
    <source>
        <dbReference type="ARBA" id="ARBA00022519"/>
    </source>
</evidence>
<dbReference type="Pfam" id="PF02653">
    <property type="entry name" value="BPD_transp_2"/>
    <property type="match status" value="1"/>
</dbReference>
<dbReference type="EMBL" id="LGHJ01000009">
    <property type="protein sequence ID" value="KPL77628.1"/>
    <property type="molecule type" value="Genomic_DNA"/>
</dbReference>
<keyword evidence="10" id="KW-1185">Reference proteome</keyword>
<dbReference type="GO" id="GO:0005886">
    <property type="term" value="C:plasma membrane"/>
    <property type="evidence" value="ECO:0007669"/>
    <property type="project" value="UniProtKB-SubCell"/>
</dbReference>
<dbReference type="CDD" id="cd06579">
    <property type="entry name" value="TM_PBP1_transp_AraH_like"/>
    <property type="match status" value="1"/>
</dbReference>
<evidence type="ECO:0000313" key="9">
    <source>
        <dbReference type="EMBL" id="KPL77628.1"/>
    </source>
</evidence>
<dbReference type="InterPro" id="IPR001851">
    <property type="entry name" value="ABC_transp_permease"/>
</dbReference>
<keyword evidence="6 8" id="KW-1133">Transmembrane helix</keyword>
<reference evidence="9 10" key="1">
    <citation type="submission" date="2015-07" db="EMBL/GenBank/DDBJ databases">
        <title>Draft genome of Bellilinea caldifistulae DSM 17877.</title>
        <authorList>
            <person name="Hemp J."/>
            <person name="Ward L.M."/>
            <person name="Pace L.A."/>
            <person name="Fischer W.W."/>
        </authorList>
    </citation>
    <scope>NUCLEOTIDE SEQUENCE [LARGE SCALE GENOMIC DNA]</scope>
    <source>
        <strain evidence="9 10">GOMI-1</strain>
    </source>
</reference>
<comment type="subcellular location">
    <subcellularLocation>
        <location evidence="1">Cell membrane</location>
        <topology evidence="1">Multi-pass membrane protein</topology>
    </subcellularLocation>
</comment>
<dbReference type="Proteomes" id="UP000050514">
    <property type="component" value="Unassembled WGS sequence"/>
</dbReference>
<evidence type="ECO:0000256" key="6">
    <source>
        <dbReference type="ARBA" id="ARBA00022989"/>
    </source>
</evidence>
<dbReference type="GO" id="GO:0022857">
    <property type="term" value="F:transmembrane transporter activity"/>
    <property type="evidence" value="ECO:0007669"/>
    <property type="project" value="InterPro"/>
</dbReference>
<evidence type="ECO:0000256" key="2">
    <source>
        <dbReference type="ARBA" id="ARBA00022448"/>
    </source>
</evidence>
<keyword evidence="3" id="KW-1003">Cell membrane</keyword>
<evidence type="ECO:0000256" key="8">
    <source>
        <dbReference type="SAM" id="Phobius"/>
    </source>
</evidence>
<feature type="transmembrane region" description="Helical" evidence="8">
    <location>
        <begin position="275"/>
        <end position="293"/>
    </location>
</feature>
<evidence type="ECO:0000313" key="10">
    <source>
        <dbReference type="Proteomes" id="UP000050514"/>
    </source>
</evidence>
<dbReference type="STRING" id="360411.AC812_03170"/>
<keyword evidence="5 8" id="KW-0812">Transmembrane</keyword>
<protein>
    <recommendedName>
        <fullName evidence="11">ABC transporter permease</fullName>
    </recommendedName>
</protein>
<sequence length="328" mass="35267">MKHLHIDGQTLLLTGVFITLTLFFTFTVQKFFTPRSITSMAFQLPELGILSLAMMITILCGGINLSVNATSNLAAVVAGLFLTRMIPTEVDPNLLGWYVIGAFIIAILVGFLCGVLNGVMIGYIGVPPILATLATFTFFTGISTGLTKGVTVTGFPESVSIIGSKTIAGIPIPFIIFVVFTLLTYIILNGTPFGFKTRMIGTNPTAAEFSAVENRKVLLGVYVLSGILSAVTGILVMSRTMSAAYEYGTTTYVLLTILISVLAGVIPGFGKVIDIFIAVLILQVLSTGFHMLLTGVRGSSFFRDFAWGILLIIIFIVNYFVRGRTQND</sequence>
<evidence type="ECO:0000256" key="5">
    <source>
        <dbReference type="ARBA" id="ARBA00022692"/>
    </source>
</evidence>
<evidence type="ECO:0000256" key="3">
    <source>
        <dbReference type="ARBA" id="ARBA00022475"/>
    </source>
</evidence>
<feature type="transmembrane region" description="Helical" evidence="8">
    <location>
        <begin position="12"/>
        <end position="32"/>
    </location>
</feature>
<dbReference type="PANTHER" id="PTHR32196">
    <property type="entry name" value="ABC TRANSPORTER PERMEASE PROTEIN YPHD-RELATED-RELATED"/>
    <property type="match status" value="1"/>
</dbReference>
<keyword evidence="7 8" id="KW-0472">Membrane</keyword>
<feature type="transmembrane region" description="Helical" evidence="8">
    <location>
        <begin position="94"/>
        <end position="123"/>
    </location>
</feature>
<dbReference type="AlphaFoldDB" id="A0A0P6X6P7"/>
<gene>
    <name evidence="9" type="ORF">AC812_03170</name>
</gene>
<evidence type="ECO:0000256" key="7">
    <source>
        <dbReference type="ARBA" id="ARBA00023136"/>
    </source>
</evidence>
<dbReference type="PANTHER" id="PTHR32196:SF21">
    <property type="entry name" value="ABC TRANSPORTER PERMEASE PROTEIN YPHD-RELATED"/>
    <property type="match status" value="1"/>
</dbReference>
<feature type="transmembrane region" description="Helical" evidence="8">
    <location>
        <begin position="249"/>
        <end position="269"/>
    </location>
</feature>
<feature type="transmembrane region" description="Helical" evidence="8">
    <location>
        <begin position="305"/>
        <end position="321"/>
    </location>
</feature>
<evidence type="ECO:0008006" key="11">
    <source>
        <dbReference type="Google" id="ProtNLM"/>
    </source>
</evidence>
<accession>A0A0P6X6P7</accession>